<evidence type="ECO:0000313" key="2">
    <source>
        <dbReference type="EMBL" id="MFC4070034.1"/>
    </source>
</evidence>
<name>A0ABV8J0E8_9ACTN</name>
<dbReference type="SUPFAM" id="SSF46785">
    <property type="entry name" value="Winged helix' DNA-binding domain"/>
    <property type="match status" value="1"/>
</dbReference>
<feature type="domain" description="HTH marR-type" evidence="1">
    <location>
        <begin position="15"/>
        <end position="154"/>
    </location>
</feature>
<dbReference type="PROSITE" id="PS50995">
    <property type="entry name" value="HTH_MARR_2"/>
    <property type="match status" value="1"/>
</dbReference>
<dbReference type="InterPro" id="IPR039422">
    <property type="entry name" value="MarR/SlyA-like"/>
</dbReference>
<dbReference type="PANTHER" id="PTHR33164">
    <property type="entry name" value="TRANSCRIPTIONAL REGULATOR, MARR FAMILY"/>
    <property type="match status" value="1"/>
</dbReference>
<keyword evidence="3" id="KW-1185">Reference proteome</keyword>
<organism evidence="2 3">
    <name type="scientific">Actinoplanes subglobosus</name>
    <dbReference type="NCBI Taxonomy" id="1547892"/>
    <lineage>
        <taxon>Bacteria</taxon>
        <taxon>Bacillati</taxon>
        <taxon>Actinomycetota</taxon>
        <taxon>Actinomycetes</taxon>
        <taxon>Micromonosporales</taxon>
        <taxon>Micromonosporaceae</taxon>
        <taxon>Actinoplanes</taxon>
    </lineage>
</organism>
<gene>
    <name evidence="2" type="ORF">ACFO0C_34335</name>
</gene>
<dbReference type="EMBL" id="JBHSBL010000024">
    <property type="protein sequence ID" value="MFC4070034.1"/>
    <property type="molecule type" value="Genomic_DNA"/>
</dbReference>
<dbReference type="InterPro" id="IPR036390">
    <property type="entry name" value="WH_DNA-bd_sf"/>
</dbReference>
<dbReference type="InterPro" id="IPR000835">
    <property type="entry name" value="HTH_MarR-typ"/>
</dbReference>
<evidence type="ECO:0000259" key="1">
    <source>
        <dbReference type="PROSITE" id="PS50995"/>
    </source>
</evidence>
<comment type="caution">
    <text evidence="2">The sequence shown here is derived from an EMBL/GenBank/DDBJ whole genome shotgun (WGS) entry which is preliminary data.</text>
</comment>
<dbReference type="InterPro" id="IPR036388">
    <property type="entry name" value="WH-like_DNA-bd_sf"/>
</dbReference>
<evidence type="ECO:0000313" key="3">
    <source>
        <dbReference type="Proteomes" id="UP001595867"/>
    </source>
</evidence>
<dbReference type="RefSeq" id="WP_378070927.1">
    <property type="nucleotide sequence ID" value="NZ_JBHSBL010000024.1"/>
</dbReference>
<dbReference type="SMART" id="SM00347">
    <property type="entry name" value="HTH_MARR"/>
    <property type="match status" value="1"/>
</dbReference>
<proteinExistence type="predicted"/>
<accession>A0ABV8J0E8</accession>
<reference evidence="3" key="1">
    <citation type="journal article" date="2019" name="Int. J. Syst. Evol. Microbiol.">
        <title>The Global Catalogue of Microorganisms (GCM) 10K type strain sequencing project: providing services to taxonomists for standard genome sequencing and annotation.</title>
        <authorList>
            <consortium name="The Broad Institute Genomics Platform"/>
            <consortium name="The Broad Institute Genome Sequencing Center for Infectious Disease"/>
            <person name="Wu L."/>
            <person name="Ma J."/>
        </authorList>
    </citation>
    <scope>NUCLEOTIDE SEQUENCE [LARGE SCALE GENOMIC DNA]</scope>
    <source>
        <strain evidence="3">TBRC 5832</strain>
    </source>
</reference>
<dbReference type="Gene3D" id="1.10.10.10">
    <property type="entry name" value="Winged helix-like DNA-binding domain superfamily/Winged helix DNA-binding domain"/>
    <property type="match status" value="1"/>
</dbReference>
<protein>
    <submittedName>
        <fullName evidence="2">MarR family winged helix-turn-helix transcriptional regulator</fullName>
    </submittedName>
</protein>
<dbReference type="Pfam" id="PF12802">
    <property type="entry name" value="MarR_2"/>
    <property type="match status" value="1"/>
</dbReference>
<dbReference type="PRINTS" id="PR00598">
    <property type="entry name" value="HTHMARR"/>
</dbReference>
<dbReference type="Proteomes" id="UP001595867">
    <property type="component" value="Unassembled WGS sequence"/>
</dbReference>
<sequence length="164" mass="17818">MDEQAEITTAGGAANHELVLAFGRLQGAANRLEYLLGRALEEECGISHLMFEVLLILGRAGDAGLPMRSIAQEQVLTTGGATRLVDRMEAAGLVERSGDPADRRGTLVRLTTKGEDTAVRAAQVHVANIRRHFVAPLPPEHLDRFAEDLRLLSHAARDALPRLR</sequence>
<dbReference type="PANTHER" id="PTHR33164:SF104">
    <property type="entry name" value="TRANSCRIPTIONAL REGULATORY PROTEIN"/>
    <property type="match status" value="1"/>
</dbReference>